<sequence length="94" mass="10672">MAPKGKEVIVAEKSLKRGRPGKTGDNSLASKAGSTRRFRAKSVEPHRLTWFNTQKESKYAPENWIDEGHLELEFPAIWVKIRELGAGYIFNKSE</sequence>
<feature type="region of interest" description="Disordered" evidence="1">
    <location>
        <begin position="14"/>
        <end position="36"/>
    </location>
</feature>
<accession>A0ABS8TR07</accession>
<protein>
    <submittedName>
        <fullName evidence="2">Uncharacterized protein</fullName>
    </submittedName>
</protein>
<reference evidence="2 3" key="1">
    <citation type="journal article" date="2021" name="BMC Genomics">
        <title>Datura genome reveals duplications of psychoactive alkaloid biosynthetic genes and high mutation rate following tissue culture.</title>
        <authorList>
            <person name="Rajewski A."/>
            <person name="Carter-House D."/>
            <person name="Stajich J."/>
            <person name="Litt A."/>
        </authorList>
    </citation>
    <scope>NUCLEOTIDE SEQUENCE [LARGE SCALE GENOMIC DNA]</scope>
    <source>
        <strain evidence="2">AR-01</strain>
    </source>
</reference>
<gene>
    <name evidence="2" type="ORF">HAX54_014556</name>
</gene>
<organism evidence="2 3">
    <name type="scientific">Datura stramonium</name>
    <name type="common">Jimsonweed</name>
    <name type="synonym">Common thornapple</name>
    <dbReference type="NCBI Taxonomy" id="4076"/>
    <lineage>
        <taxon>Eukaryota</taxon>
        <taxon>Viridiplantae</taxon>
        <taxon>Streptophyta</taxon>
        <taxon>Embryophyta</taxon>
        <taxon>Tracheophyta</taxon>
        <taxon>Spermatophyta</taxon>
        <taxon>Magnoliopsida</taxon>
        <taxon>eudicotyledons</taxon>
        <taxon>Gunneridae</taxon>
        <taxon>Pentapetalae</taxon>
        <taxon>asterids</taxon>
        <taxon>lamiids</taxon>
        <taxon>Solanales</taxon>
        <taxon>Solanaceae</taxon>
        <taxon>Solanoideae</taxon>
        <taxon>Datureae</taxon>
        <taxon>Datura</taxon>
    </lineage>
</organism>
<comment type="caution">
    <text evidence="2">The sequence shown here is derived from an EMBL/GenBank/DDBJ whole genome shotgun (WGS) entry which is preliminary data.</text>
</comment>
<name>A0ABS8TR07_DATST</name>
<evidence type="ECO:0000256" key="1">
    <source>
        <dbReference type="SAM" id="MobiDB-lite"/>
    </source>
</evidence>
<evidence type="ECO:0000313" key="2">
    <source>
        <dbReference type="EMBL" id="MCD7473020.1"/>
    </source>
</evidence>
<proteinExistence type="predicted"/>
<evidence type="ECO:0000313" key="3">
    <source>
        <dbReference type="Proteomes" id="UP000823775"/>
    </source>
</evidence>
<feature type="compositionally biased region" description="Polar residues" evidence="1">
    <location>
        <begin position="24"/>
        <end position="33"/>
    </location>
</feature>
<feature type="non-terminal residue" evidence="2">
    <location>
        <position position="94"/>
    </location>
</feature>
<keyword evidence="3" id="KW-1185">Reference proteome</keyword>
<dbReference type="EMBL" id="JACEIK010001904">
    <property type="protein sequence ID" value="MCD7473020.1"/>
    <property type="molecule type" value="Genomic_DNA"/>
</dbReference>
<dbReference type="Proteomes" id="UP000823775">
    <property type="component" value="Unassembled WGS sequence"/>
</dbReference>